<name>A0AAD4VRX7_PRUDU</name>
<evidence type="ECO:0000313" key="2">
    <source>
        <dbReference type="Proteomes" id="UP001054821"/>
    </source>
</evidence>
<accession>A0AAD4VRX7</accession>
<reference evidence="1 2" key="1">
    <citation type="journal article" date="2022" name="G3 (Bethesda)">
        <title>Whole-genome sequence and methylome profiling of the almond [Prunus dulcis (Mill.) D.A. Webb] cultivar 'Nonpareil'.</title>
        <authorList>
            <person name="D'Amico-Willman K.M."/>
            <person name="Ouma W.Z."/>
            <person name="Meulia T."/>
            <person name="Sideli G.M."/>
            <person name="Gradziel T.M."/>
            <person name="Fresnedo-Ramirez J."/>
        </authorList>
    </citation>
    <scope>NUCLEOTIDE SEQUENCE [LARGE SCALE GENOMIC DNA]</scope>
    <source>
        <strain evidence="1">Clone GOH B32 T37-40</strain>
    </source>
</reference>
<protein>
    <submittedName>
        <fullName evidence="1">Uncharacterized protein</fullName>
    </submittedName>
</protein>
<proteinExistence type="predicted"/>
<dbReference type="AlphaFoldDB" id="A0AAD4VRX7"/>
<sequence>MAKPKNSKRYKNPARLPAKVLTPFPSFDLGNKIRSSLSTKEACRLQLRTYGATIAKMIVPSIKDDCLMVRDNVVLSHVPRNISVAPAADEAAFIGASSSNSSLKHLLFFKE</sequence>
<dbReference type="Proteomes" id="UP001054821">
    <property type="component" value="Chromosome 5"/>
</dbReference>
<keyword evidence="2" id="KW-1185">Reference proteome</keyword>
<gene>
    <name evidence="1" type="ORF">L3X38_029078</name>
</gene>
<evidence type="ECO:0000313" key="1">
    <source>
        <dbReference type="EMBL" id="KAI5329681.1"/>
    </source>
</evidence>
<dbReference type="EMBL" id="JAJFAZ020000005">
    <property type="protein sequence ID" value="KAI5329681.1"/>
    <property type="molecule type" value="Genomic_DNA"/>
</dbReference>
<organism evidence="1 2">
    <name type="scientific">Prunus dulcis</name>
    <name type="common">Almond</name>
    <name type="synonym">Amygdalus dulcis</name>
    <dbReference type="NCBI Taxonomy" id="3755"/>
    <lineage>
        <taxon>Eukaryota</taxon>
        <taxon>Viridiplantae</taxon>
        <taxon>Streptophyta</taxon>
        <taxon>Embryophyta</taxon>
        <taxon>Tracheophyta</taxon>
        <taxon>Spermatophyta</taxon>
        <taxon>Magnoliopsida</taxon>
        <taxon>eudicotyledons</taxon>
        <taxon>Gunneridae</taxon>
        <taxon>Pentapetalae</taxon>
        <taxon>rosids</taxon>
        <taxon>fabids</taxon>
        <taxon>Rosales</taxon>
        <taxon>Rosaceae</taxon>
        <taxon>Amygdaloideae</taxon>
        <taxon>Amygdaleae</taxon>
        <taxon>Prunus</taxon>
    </lineage>
</organism>
<comment type="caution">
    <text evidence="1">The sequence shown here is derived from an EMBL/GenBank/DDBJ whole genome shotgun (WGS) entry which is preliminary data.</text>
</comment>